<keyword evidence="5" id="KW-0472">Membrane</keyword>
<accession>W2TIY5</accession>
<comment type="similarity">
    <text evidence="2">Belongs to the ODR-4 family.</text>
</comment>
<evidence type="ECO:0000256" key="4">
    <source>
        <dbReference type="ARBA" id="ARBA00022989"/>
    </source>
</evidence>
<dbReference type="AlphaFoldDB" id="W2TIY5"/>
<keyword evidence="7" id="KW-1185">Reference proteome</keyword>
<comment type="subcellular location">
    <subcellularLocation>
        <location evidence="1">Membrane</location>
    </subcellularLocation>
</comment>
<evidence type="ECO:0000313" key="6">
    <source>
        <dbReference type="EMBL" id="ETN81121.1"/>
    </source>
</evidence>
<dbReference type="STRING" id="51031.W2TIY5"/>
<dbReference type="PANTHER" id="PTHR33966">
    <property type="entry name" value="PROTEIN ODR-4 HOMOLOG"/>
    <property type="match status" value="1"/>
</dbReference>
<dbReference type="GO" id="GO:0008104">
    <property type="term" value="P:intracellular protein localization"/>
    <property type="evidence" value="ECO:0007669"/>
    <property type="project" value="TreeGrafter"/>
</dbReference>
<dbReference type="EMBL" id="KI658834">
    <property type="protein sequence ID" value="ETN81121.1"/>
    <property type="molecule type" value="Genomic_DNA"/>
</dbReference>
<dbReference type="Proteomes" id="UP000053676">
    <property type="component" value="Unassembled WGS sequence"/>
</dbReference>
<dbReference type="InterPro" id="IPR029454">
    <property type="entry name" value="ODR-4-like"/>
</dbReference>
<evidence type="ECO:0000256" key="3">
    <source>
        <dbReference type="ARBA" id="ARBA00022692"/>
    </source>
</evidence>
<dbReference type="Pfam" id="PF14778">
    <property type="entry name" value="ODR4-like"/>
    <property type="match status" value="1"/>
</dbReference>
<evidence type="ECO:0000256" key="1">
    <source>
        <dbReference type="ARBA" id="ARBA00004370"/>
    </source>
</evidence>
<evidence type="ECO:0000256" key="5">
    <source>
        <dbReference type="ARBA" id="ARBA00023136"/>
    </source>
</evidence>
<organism evidence="6 7">
    <name type="scientific">Necator americanus</name>
    <name type="common">Human hookworm</name>
    <dbReference type="NCBI Taxonomy" id="51031"/>
    <lineage>
        <taxon>Eukaryota</taxon>
        <taxon>Metazoa</taxon>
        <taxon>Ecdysozoa</taxon>
        <taxon>Nematoda</taxon>
        <taxon>Chromadorea</taxon>
        <taxon>Rhabditida</taxon>
        <taxon>Rhabditina</taxon>
        <taxon>Rhabditomorpha</taxon>
        <taxon>Strongyloidea</taxon>
        <taxon>Ancylostomatidae</taxon>
        <taxon>Bunostominae</taxon>
        <taxon>Necator</taxon>
    </lineage>
</organism>
<evidence type="ECO:0000256" key="2">
    <source>
        <dbReference type="ARBA" id="ARBA00010131"/>
    </source>
</evidence>
<keyword evidence="4" id="KW-1133">Transmembrane helix</keyword>
<dbReference type="GO" id="GO:0012505">
    <property type="term" value="C:endomembrane system"/>
    <property type="evidence" value="ECO:0007669"/>
    <property type="project" value="TreeGrafter"/>
</dbReference>
<gene>
    <name evidence="6" type="ORF">NECAME_08706</name>
</gene>
<evidence type="ECO:0000313" key="7">
    <source>
        <dbReference type="Proteomes" id="UP000053676"/>
    </source>
</evidence>
<keyword evidence="3" id="KW-0812">Transmembrane</keyword>
<dbReference type="GO" id="GO:0016020">
    <property type="term" value="C:membrane"/>
    <property type="evidence" value="ECO:0007669"/>
    <property type="project" value="UniProtKB-SubCell"/>
</dbReference>
<dbReference type="OrthoDB" id="21458at2759"/>
<dbReference type="PANTHER" id="PTHR33966:SF1">
    <property type="entry name" value="PROTEIN ODR-4 HOMOLOG"/>
    <property type="match status" value="1"/>
</dbReference>
<sequence length="182" mass="20782">MPASDHCRDVAGNALSRTLHDEWIADNAEVTKVLLGGVHVVGLLWCSDRKYFNDQKLMLTKALGRIQRATNLLTTLSLSSVSDHTALVFNEYPNGKPTVFIVDVVRRGPDSPQKCLFCARMDFGYIERLHKDMLERETRTKQSHFFTEFLASIRPLAENFLNCPLVLINGEMRDDRNNFLRI</sequence>
<protein>
    <submittedName>
        <fullName evidence="6">Uncharacterized protein</fullName>
    </submittedName>
</protein>
<reference evidence="7" key="1">
    <citation type="journal article" date="2014" name="Nat. Genet.">
        <title>Genome of the human hookworm Necator americanus.</title>
        <authorList>
            <person name="Tang Y.T."/>
            <person name="Gao X."/>
            <person name="Rosa B.A."/>
            <person name="Abubucker S."/>
            <person name="Hallsworth-Pepin K."/>
            <person name="Martin J."/>
            <person name="Tyagi R."/>
            <person name="Heizer E."/>
            <person name="Zhang X."/>
            <person name="Bhonagiri-Palsikar V."/>
            <person name="Minx P."/>
            <person name="Warren W.C."/>
            <person name="Wang Q."/>
            <person name="Zhan B."/>
            <person name="Hotez P.J."/>
            <person name="Sternberg P.W."/>
            <person name="Dougall A."/>
            <person name="Gaze S.T."/>
            <person name="Mulvenna J."/>
            <person name="Sotillo J."/>
            <person name="Ranganathan S."/>
            <person name="Rabelo E.M."/>
            <person name="Wilson R.K."/>
            <person name="Felgner P.L."/>
            <person name="Bethony J."/>
            <person name="Hawdon J.M."/>
            <person name="Gasser R.B."/>
            <person name="Loukas A."/>
            <person name="Mitreva M."/>
        </authorList>
    </citation>
    <scope>NUCLEOTIDE SEQUENCE [LARGE SCALE GENOMIC DNA]</scope>
</reference>
<dbReference type="KEGG" id="nai:NECAME_08706"/>
<name>W2TIY5_NECAM</name>
<proteinExistence type="inferred from homology"/>